<dbReference type="InterPro" id="IPR004332">
    <property type="entry name" value="Transposase_MuDR"/>
</dbReference>
<gene>
    <name evidence="3" type="ORF">Sradi_5095100</name>
</gene>
<evidence type="ECO:0000256" key="1">
    <source>
        <dbReference type="SAM" id="MobiDB-lite"/>
    </source>
</evidence>
<accession>A0AAW2M2A9</accession>
<dbReference type="Pfam" id="PF03108">
    <property type="entry name" value="DBD_Tnp_Mut"/>
    <property type="match status" value="1"/>
</dbReference>
<dbReference type="EMBL" id="JACGWJ010000023">
    <property type="protein sequence ID" value="KAL0325258.1"/>
    <property type="molecule type" value="Genomic_DNA"/>
</dbReference>
<comment type="caution">
    <text evidence="3">The sequence shown here is derived from an EMBL/GenBank/DDBJ whole genome shotgun (WGS) entry which is preliminary data.</text>
</comment>
<reference evidence="3" key="1">
    <citation type="submission" date="2020-06" db="EMBL/GenBank/DDBJ databases">
        <authorList>
            <person name="Li T."/>
            <person name="Hu X."/>
            <person name="Zhang T."/>
            <person name="Song X."/>
            <person name="Zhang H."/>
            <person name="Dai N."/>
            <person name="Sheng W."/>
            <person name="Hou X."/>
            <person name="Wei L."/>
        </authorList>
    </citation>
    <scope>NUCLEOTIDE SEQUENCE</scope>
    <source>
        <strain evidence="3">G02</strain>
        <tissue evidence="3">Leaf</tissue>
    </source>
</reference>
<feature type="domain" description="Transposase MuDR plant" evidence="2">
    <location>
        <begin position="107"/>
        <end position="169"/>
    </location>
</feature>
<evidence type="ECO:0000313" key="3">
    <source>
        <dbReference type="EMBL" id="KAL0325258.1"/>
    </source>
</evidence>
<reference evidence="3" key="2">
    <citation type="journal article" date="2024" name="Plant">
        <title>Genomic evolution and insights into agronomic trait innovations of Sesamum species.</title>
        <authorList>
            <person name="Miao H."/>
            <person name="Wang L."/>
            <person name="Qu L."/>
            <person name="Liu H."/>
            <person name="Sun Y."/>
            <person name="Le M."/>
            <person name="Wang Q."/>
            <person name="Wei S."/>
            <person name="Zheng Y."/>
            <person name="Lin W."/>
            <person name="Duan Y."/>
            <person name="Cao H."/>
            <person name="Xiong S."/>
            <person name="Wang X."/>
            <person name="Wei L."/>
            <person name="Li C."/>
            <person name="Ma Q."/>
            <person name="Ju M."/>
            <person name="Zhao R."/>
            <person name="Li G."/>
            <person name="Mu C."/>
            <person name="Tian Q."/>
            <person name="Mei H."/>
            <person name="Zhang T."/>
            <person name="Gao T."/>
            <person name="Zhang H."/>
        </authorList>
    </citation>
    <scope>NUCLEOTIDE SEQUENCE</scope>
    <source>
        <strain evidence="3">G02</strain>
    </source>
</reference>
<feature type="compositionally biased region" description="Acidic residues" evidence="1">
    <location>
        <begin position="64"/>
        <end position="78"/>
    </location>
</feature>
<sequence>MNLHFFGEDAIDDSGEGDDLVDSGFDEEIRIVRDTNLKKINEQGGNVRLEDEVVRKSTELGGSSDDEEKDVVDNDGDLDEYRDSDGEGSGPSFHVFNPEETYDPTFEFGMMLSNKDELKKALQSYAIKTKRTLNFIKNDKIRVYAKCGETNCEWKTHAIKVKGEETFQINLLKDHHSRP</sequence>
<organism evidence="3">
    <name type="scientific">Sesamum radiatum</name>
    <name type="common">Black benniseed</name>
    <dbReference type="NCBI Taxonomy" id="300843"/>
    <lineage>
        <taxon>Eukaryota</taxon>
        <taxon>Viridiplantae</taxon>
        <taxon>Streptophyta</taxon>
        <taxon>Embryophyta</taxon>
        <taxon>Tracheophyta</taxon>
        <taxon>Spermatophyta</taxon>
        <taxon>Magnoliopsida</taxon>
        <taxon>eudicotyledons</taxon>
        <taxon>Gunneridae</taxon>
        <taxon>Pentapetalae</taxon>
        <taxon>asterids</taxon>
        <taxon>lamiids</taxon>
        <taxon>Lamiales</taxon>
        <taxon>Pedaliaceae</taxon>
        <taxon>Sesamum</taxon>
    </lineage>
</organism>
<feature type="region of interest" description="Disordered" evidence="1">
    <location>
        <begin position="51"/>
        <end position="98"/>
    </location>
</feature>
<name>A0AAW2M2A9_SESRA</name>
<dbReference type="AlphaFoldDB" id="A0AAW2M2A9"/>
<protein>
    <recommendedName>
        <fullName evidence="2">Transposase MuDR plant domain-containing protein</fullName>
    </recommendedName>
</protein>
<evidence type="ECO:0000259" key="2">
    <source>
        <dbReference type="Pfam" id="PF03108"/>
    </source>
</evidence>
<proteinExistence type="predicted"/>